<gene>
    <name evidence="1" type="ORF">CLIB1444_01S15830</name>
</gene>
<dbReference type="EMBL" id="CALSDN010000001">
    <property type="protein sequence ID" value="CAH6718847.1"/>
    <property type="molecule type" value="Genomic_DNA"/>
</dbReference>
<keyword evidence="2" id="KW-1185">Reference proteome</keyword>
<organism evidence="1 2">
    <name type="scientific">[Candida] jaroonii</name>
    <dbReference type="NCBI Taxonomy" id="467808"/>
    <lineage>
        <taxon>Eukaryota</taxon>
        <taxon>Fungi</taxon>
        <taxon>Dikarya</taxon>
        <taxon>Ascomycota</taxon>
        <taxon>Saccharomycotina</taxon>
        <taxon>Pichiomycetes</taxon>
        <taxon>Debaryomycetaceae</taxon>
        <taxon>Yamadazyma</taxon>
    </lineage>
</organism>
<evidence type="ECO:0000313" key="1">
    <source>
        <dbReference type="EMBL" id="CAH6718847.1"/>
    </source>
</evidence>
<comment type="caution">
    <text evidence="1">The sequence shown here is derived from an EMBL/GenBank/DDBJ whole genome shotgun (WGS) entry which is preliminary data.</text>
</comment>
<dbReference type="Proteomes" id="UP001152531">
    <property type="component" value="Unassembled WGS sequence"/>
</dbReference>
<proteinExistence type="predicted"/>
<protein>
    <submittedName>
        <fullName evidence="1">Cytochrome b-c1 complex subunit 7</fullName>
    </submittedName>
</protein>
<sequence>MLALASMNFPNWKSTRGQLEPKEFAFFTIEIFKSTNMQSVTSIVKVSNFILSRPTLAKVFVPAAKAFAKYAGYREMGLKFNDLLLEETPVMQKAISRLPADLSYSRVYRLITAHQLSLSNDLLPPNKAVKAEEDDDYLIPYILEAEKEAFEKAELDNIEVKTK</sequence>
<name>A0ACA9Y1M0_9ASCO</name>
<accession>A0ACA9Y1M0</accession>
<evidence type="ECO:0000313" key="2">
    <source>
        <dbReference type="Proteomes" id="UP001152531"/>
    </source>
</evidence>
<reference evidence="1" key="1">
    <citation type="submission" date="2022-06" db="EMBL/GenBank/DDBJ databases">
        <authorList>
            <person name="Legras J.-L."/>
            <person name="Devillers H."/>
            <person name="Grondin C."/>
        </authorList>
    </citation>
    <scope>NUCLEOTIDE SEQUENCE</scope>
    <source>
        <strain evidence="1">CLIB 1444</strain>
    </source>
</reference>